<evidence type="ECO:0000313" key="2">
    <source>
        <dbReference type="EMBL" id="EHO11196.1"/>
    </source>
</evidence>
<dbReference type="CDD" id="cd04301">
    <property type="entry name" value="NAT_SF"/>
    <property type="match status" value="1"/>
</dbReference>
<dbReference type="InterPro" id="IPR016181">
    <property type="entry name" value="Acyl_CoA_acyltransferase"/>
</dbReference>
<name>A0ABN0ECI1_9FLAO</name>
<dbReference type="InterPro" id="IPR052777">
    <property type="entry name" value="Acetyltransferase_Enz"/>
</dbReference>
<gene>
    <name evidence="2" type="ORF">HMPREF9712_00853</name>
</gene>
<accession>A0ABN0ECI1</accession>
<dbReference type="SUPFAM" id="SSF55729">
    <property type="entry name" value="Acyl-CoA N-acyltransferases (Nat)"/>
    <property type="match status" value="1"/>
</dbReference>
<dbReference type="PANTHER" id="PTHR43305:SF1">
    <property type="entry name" value="FAMILY N-ACETYLTRANSFERASE, PUTATIVE (AFU_ORTHOLOGUE AFUA_2G01380)-RELATED"/>
    <property type="match status" value="1"/>
</dbReference>
<proteinExistence type="predicted"/>
<evidence type="ECO:0000259" key="1">
    <source>
        <dbReference type="PROSITE" id="PS51186"/>
    </source>
</evidence>
<organism evidence="2 3">
    <name type="scientific">Myroides odoratimimus CCUG 10230</name>
    <dbReference type="NCBI Taxonomy" id="883150"/>
    <lineage>
        <taxon>Bacteria</taxon>
        <taxon>Pseudomonadati</taxon>
        <taxon>Bacteroidota</taxon>
        <taxon>Flavobacteriia</taxon>
        <taxon>Flavobacteriales</taxon>
        <taxon>Flavobacteriaceae</taxon>
        <taxon>Myroides</taxon>
    </lineage>
</organism>
<reference evidence="2" key="1">
    <citation type="submission" date="2012-07" db="EMBL/GenBank/DDBJ databases">
        <title>The Genome Sequence of Myroides odoratimimus CCUG 10230.</title>
        <authorList>
            <consortium name="The Broad Institute Genome Sequencing Platform"/>
            <person name="Earl A."/>
            <person name="Ward D."/>
            <person name="Feldgarden M."/>
            <person name="Gevers D."/>
            <person name="Huys G."/>
            <person name="Walker B."/>
            <person name="Young S.K."/>
            <person name="Zeng Q."/>
            <person name="Gargeya S."/>
            <person name="Fitzgerald M."/>
            <person name="Haas B."/>
            <person name="Abouelleil A."/>
            <person name="Alvarado L."/>
            <person name="Arachchi H.M."/>
            <person name="Berlin A.M."/>
            <person name="Chapman S.B."/>
            <person name="Goldberg J."/>
            <person name="Griggs A."/>
            <person name="Gujja S."/>
            <person name="Hansen M."/>
            <person name="Howarth C."/>
            <person name="Imamovic A."/>
            <person name="Larimer J."/>
            <person name="McCowen C."/>
            <person name="Montmayeur A."/>
            <person name="Murphy C."/>
            <person name="Neiman D."/>
            <person name="Pearson M."/>
            <person name="Priest M."/>
            <person name="Roberts A."/>
            <person name="Saif S."/>
            <person name="Shea T."/>
            <person name="Sisk P."/>
            <person name="Sykes S."/>
            <person name="Wortman J."/>
            <person name="Nusbaum C."/>
            <person name="Birren B."/>
        </authorList>
    </citation>
    <scope>NUCLEOTIDE SEQUENCE [LARGE SCALE GENOMIC DNA]</scope>
    <source>
        <strain evidence="2">CCUG 10230</strain>
    </source>
</reference>
<dbReference type="Proteomes" id="UP000005402">
    <property type="component" value="Unassembled WGS sequence"/>
</dbReference>
<protein>
    <recommendedName>
        <fullName evidence="1">N-acetyltransferase domain-containing protein</fullName>
    </recommendedName>
</protein>
<keyword evidence="3" id="KW-1185">Reference proteome</keyword>
<dbReference type="PROSITE" id="PS51186">
    <property type="entry name" value="GNAT"/>
    <property type="match status" value="1"/>
</dbReference>
<dbReference type="PANTHER" id="PTHR43305">
    <property type="entry name" value="FAMILY N-ACETYLTRANSFERASE, PUTATIVE (AFU_ORTHOLOGUE AFUA_2G01380)-RELATED"/>
    <property type="match status" value="1"/>
</dbReference>
<evidence type="ECO:0000313" key="3">
    <source>
        <dbReference type="Proteomes" id="UP000005402"/>
    </source>
</evidence>
<feature type="domain" description="N-acetyltransferase" evidence="1">
    <location>
        <begin position="23"/>
        <end position="174"/>
    </location>
</feature>
<sequence>MYNSPFLYLVLSFRLTHLIMNIQIIQSLTMTTDIEQLLTEYNRAIQADLRPLDNSISISPNSSTDNVSNEALLYIAKVNGTLAGCIAMHRLTDTTCEITNLYIRPQHQGLGLGNKLCQQIIQHIESLNYKRIYVTTSKAQQGQNAIYREYGFTKCTPYVTVPHPNAIYMDYIFVKDDYIQNNLLKVALRIFKYRNRDQYR</sequence>
<dbReference type="InterPro" id="IPR000182">
    <property type="entry name" value="GNAT_dom"/>
</dbReference>
<dbReference type="Pfam" id="PF00583">
    <property type="entry name" value="Acetyltransf_1"/>
    <property type="match status" value="1"/>
</dbReference>
<dbReference type="Gene3D" id="3.40.630.30">
    <property type="match status" value="1"/>
</dbReference>
<comment type="caution">
    <text evidence="2">The sequence shown here is derived from an EMBL/GenBank/DDBJ whole genome shotgun (WGS) entry which is preliminary data.</text>
</comment>
<dbReference type="EMBL" id="AGEC02000003">
    <property type="protein sequence ID" value="EHO11196.1"/>
    <property type="molecule type" value="Genomic_DNA"/>
</dbReference>